<comment type="catalytic activity">
    <reaction evidence="2 18 19">
        <text>(6R)-NADPHX = (6S)-NADPHX</text>
        <dbReference type="Rhea" id="RHEA:32227"/>
        <dbReference type="ChEBI" id="CHEBI:64076"/>
        <dbReference type="ChEBI" id="CHEBI:64077"/>
        <dbReference type="EC" id="5.1.99.6"/>
    </reaction>
</comment>
<dbReference type="HAMAP" id="MF_01966">
    <property type="entry name" value="NADHX_epimerase"/>
    <property type="match status" value="1"/>
</dbReference>
<evidence type="ECO:0000256" key="4">
    <source>
        <dbReference type="ARBA" id="ARBA00009524"/>
    </source>
</evidence>
<comment type="similarity">
    <text evidence="3 19">In the N-terminal section; belongs to the NnrE/AIBP family.</text>
</comment>
<comment type="cofactor">
    <cofactor evidence="18 19">
        <name>K(+)</name>
        <dbReference type="ChEBI" id="CHEBI:29103"/>
    </cofactor>
    <text evidence="18 19">Binds 1 potassium ion per subunit.</text>
</comment>
<evidence type="ECO:0000256" key="12">
    <source>
        <dbReference type="ARBA" id="ARBA00023239"/>
    </source>
</evidence>
<dbReference type="AlphaFoldDB" id="A0A6P1QRY6"/>
<evidence type="ECO:0000256" key="2">
    <source>
        <dbReference type="ARBA" id="ARBA00000909"/>
    </source>
</evidence>
<feature type="binding site" evidence="18">
    <location>
        <position position="124"/>
    </location>
    <ligand>
        <name>K(+)</name>
        <dbReference type="ChEBI" id="CHEBI:29103"/>
    </ligand>
</feature>
<evidence type="ECO:0000256" key="17">
    <source>
        <dbReference type="HAMAP-Rule" id="MF_01965"/>
    </source>
</evidence>
<evidence type="ECO:0000313" key="20">
    <source>
        <dbReference type="EMBL" id="QHN64425.1"/>
    </source>
</evidence>
<evidence type="ECO:0000256" key="1">
    <source>
        <dbReference type="ARBA" id="ARBA00000013"/>
    </source>
</evidence>
<reference evidence="20 21" key="1">
    <citation type="submission" date="2018-04" db="EMBL/GenBank/DDBJ databases">
        <title>Characteristic and Complete Genome Sequencing of A Novel Member of Infective Endocarditis Causative Bacteria: Bergeyella cardium QL-PH.</title>
        <authorList>
            <person name="Pan H."/>
            <person name="Sun E."/>
            <person name="Zhang Y."/>
        </authorList>
    </citation>
    <scope>NUCLEOTIDE SEQUENCE [LARGE SCALE GENOMIC DNA]</scope>
    <source>
        <strain evidence="20 21">HPQL</strain>
    </source>
</reference>
<comment type="caution">
    <text evidence="18">Lacks conserved residue(s) required for the propagation of feature annotation.</text>
</comment>
<comment type="function">
    <text evidence="18">Catalyzes the epimerization of the S- and R-forms of NAD(P)HX, a damaged form of NAD(P)H that is a result of enzymatic or heat-dependent hydration. This is a prerequisite for the S-specific NAD(P)H-hydrate dehydratase to allow the repair of both epimers of NAD(P)HX.</text>
</comment>
<keyword evidence="5 18" id="KW-0479">Metal-binding</keyword>
<dbReference type="InterPro" id="IPR036652">
    <property type="entry name" value="YjeF_N_dom_sf"/>
</dbReference>
<comment type="similarity">
    <text evidence="17">Belongs to the NnrD/CARKD family.</text>
</comment>
<comment type="similarity">
    <text evidence="4 19">In the C-terminal section; belongs to the NnrD/CARKD family.</text>
</comment>
<keyword evidence="12 17" id="KW-0456">Lyase</keyword>
<protein>
    <recommendedName>
        <fullName evidence="19">Bifunctional NAD(P)H-hydrate repair enzyme</fullName>
    </recommendedName>
    <alternativeName>
        <fullName evidence="19">Nicotinamide nucleotide repair protein</fullName>
    </alternativeName>
    <domain>
        <recommendedName>
            <fullName evidence="19">ADP-dependent (S)-NAD(P)H-hydrate dehydratase</fullName>
            <ecNumber evidence="19">4.2.1.136</ecNumber>
        </recommendedName>
        <alternativeName>
            <fullName evidence="19">ADP-dependent NAD(P)HX dehydratase</fullName>
        </alternativeName>
    </domain>
    <domain>
        <recommendedName>
            <fullName evidence="19">NAD(P)H-hydrate epimerase</fullName>
            <ecNumber evidence="19">5.1.99.6</ecNumber>
        </recommendedName>
    </domain>
</protein>
<dbReference type="InterPro" id="IPR004443">
    <property type="entry name" value="YjeF_N_dom"/>
</dbReference>
<keyword evidence="10 17" id="KW-0520">NAD</keyword>
<dbReference type="EMBL" id="CP029149">
    <property type="protein sequence ID" value="QHN64425.1"/>
    <property type="molecule type" value="Genomic_DNA"/>
</dbReference>
<dbReference type="GO" id="GO:0052856">
    <property type="term" value="F:NAD(P)HX epimerase activity"/>
    <property type="evidence" value="ECO:0007669"/>
    <property type="project" value="UniProtKB-UniRule"/>
</dbReference>
<name>A0A6P1QRY6_9FLAO</name>
<dbReference type="InterPro" id="IPR030677">
    <property type="entry name" value="Nnr"/>
</dbReference>
<comment type="similarity">
    <text evidence="18">Belongs to the NnrE/AIBP family.</text>
</comment>
<dbReference type="Gene3D" id="3.40.1190.20">
    <property type="match status" value="1"/>
</dbReference>
<evidence type="ECO:0000256" key="13">
    <source>
        <dbReference type="ARBA" id="ARBA00023268"/>
    </source>
</evidence>
<organism evidence="20 21">
    <name type="scientific">Bergeyella cardium</name>
    <dbReference type="NCBI Taxonomy" id="1585976"/>
    <lineage>
        <taxon>Bacteria</taxon>
        <taxon>Pseudomonadati</taxon>
        <taxon>Bacteroidota</taxon>
        <taxon>Flavobacteriia</taxon>
        <taxon>Flavobacteriales</taxon>
        <taxon>Weeksellaceae</taxon>
        <taxon>Bergeyella</taxon>
    </lineage>
</organism>
<dbReference type="NCBIfam" id="TIGR00196">
    <property type="entry name" value="yjeF_cterm"/>
    <property type="match status" value="1"/>
</dbReference>
<dbReference type="Proteomes" id="UP000464318">
    <property type="component" value="Chromosome"/>
</dbReference>
<feature type="binding site" evidence="18">
    <location>
        <position position="58"/>
    </location>
    <ligand>
        <name>K(+)</name>
        <dbReference type="ChEBI" id="CHEBI:29103"/>
    </ligand>
</feature>
<evidence type="ECO:0000256" key="14">
    <source>
        <dbReference type="ARBA" id="ARBA00025153"/>
    </source>
</evidence>
<sequence>MKILALEQIRKCEELTIKEEDMPSVNLMERAANACAEWITKNLYQVKRFNIFCGKGNNAGDGYAIARILKAKGFYVKVFSFNPKELPPEAAKNHKRLRELGDIELLSFEKAYELKFEENSCVIDALFGMGLKGKIDDPDFIKIIDFLNGLENVHKVSLDIPSGLYINDMYPEGTAIFKADHTLSYQFWKKAFLHPESGMYCGQVHILDIGLNKNYIDEVEVEHFISDDAKINSFFRRREAFTHKGRFGKSALIAGSYGKMGAAVLSVAAALRTGSGLVYSVSVDSGYHIMQTNNPEAMFRKGGNDFIDTITITDDEYTIGIGPGLGTEPQTQEAFANFLKSYNKPLVMDADALNIIAQNHKLLKHIPEGSIITPHIGEFERLFGQFKNSFERLDEAKKLAEELKIYIVLKDHRTQIITPEGKVYYNITGNSGMAKGGSGDVLTGIITSLLAQGYTSLQAALLGVWMHGKAGDFAAEAHSKESFLPSDLIHQLGEVFKLLNK</sequence>
<dbReference type="PROSITE" id="PS51383">
    <property type="entry name" value="YJEF_C_3"/>
    <property type="match status" value="1"/>
</dbReference>
<evidence type="ECO:0000313" key="21">
    <source>
        <dbReference type="Proteomes" id="UP000464318"/>
    </source>
</evidence>
<dbReference type="GO" id="GO:0110051">
    <property type="term" value="P:metabolite repair"/>
    <property type="evidence" value="ECO:0007669"/>
    <property type="project" value="TreeGrafter"/>
</dbReference>
<feature type="binding site" evidence="18">
    <location>
        <begin position="128"/>
        <end position="134"/>
    </location>
    <ligand>
        <name>(6S)-NADPHX</name>
        <dbReference type="ChEBI" id="CHEBI:64076"/>
    </ligand>
</feature>
<dbReference type="EC" id="4.2.1.136" evidence="19"/>
<evidence type="ECO:0000256" key="19">
    <source>
        <dbReference type="PIRNR" id="PIRNR017184"/>
    </source>
</evidence>
<keyword evidence="8 17" id="KW-0521">NADP</keyword>
<dbReference type="InterPro" id="IPR000631">
    <property type="entry name" value="CARKD"/>
</dbReference>
<feature type="binding site" evidence="17">
    <location>
        <position position="262"/>
    </location>
    <ligand>
        <name>(6S)-NADPHX</name>
        <dbReference type="ChEBI" id="CHEBI:64076"/>
    </ligand>
</feature>
<proteinExistence type="inferred from homology"/>
<dbReference type="OrthoDB" id="9806925at2"/>
<evidence type="ECO:0000256" key="18">
    <source>
        <dbReference type="HAMAP-Rule" id="MF_01966"/>
    </source>
</evidence>
<feature type="binding site" evidence="18">
    <location>
        <position position="162"/>
    </location>
    <ligand>
        <name>K(+)</name>
        <dbReference type="ChEBI" id="CHEBI:29103"/>
    </ligand>
</feature>
<evidence type="ECO:0000256" key="6">
    <source>
        <dbReference type="ARBA" id="ARBA00022741"/>
    </source>
</evidence>
<dbReference type="PANTHER" id="PTHR12592">
    <property type="entry name" value="ATP-DEPENDENT (S)-NAD(P)H-HYDRATE DEHYDRATASE FAMILY MEMBER"/>
    <property type="match status" value="1"/>
</dbReference>
<comment type="catalytic activity">
    <reaction evidence="16 17 19">
        <text>(6S)-NADPHX + ADP = AMP + phosphate + NADPH + H(+)</text>
        <dbReference type="Rhea" id="RHEA:32235"/>
        <dbReference type="ChEBI" id="CHEBI:15378"/>
        <dbReference type="ChEBI" id="CHEBI:43474"/>
        <dbReference type="ChEBI" id="CHEBI:57783"/>
        <dbReference type="ChEBI" id="CHEBI:64076"/>
        <dbReference type="ChEBI" id="CHEBI:456215"/>
        <dbReference type="ChEBI" id="CHEBI:456216"/>
        <dbReference type="EC" id="4.2.1.136"/>
    </reaction>
</comment>
<evidence type="ECO:0000256" key="11">
    <source>
        <dbReference type="ARBA" id="ARBA00023235"/>
    </source>
</evidence>
<dbReference type="SUPFAM" id="SSF64153">
    <property type="entry name" value="YjeF N-terminal domain-like"/>
    <property type="match status" value="1"/>
</dbReference>
<dbReference type="GO" id="GO:0052855">
    <property type="term" value="F:ADP-dependent NAD(P)H-hydrate dehydratase activity"/>
    <property type="evidence" value="ECO:0007669"/>
    <property type="project" value="UniProtKB-UniRule"/>
</dbReference>
<comment type="subunit">
    <text evidence="17">Homotetramer.</text>
</comment>
<dbReference type="InterPro" id="IPR017953">
    <property type="entry name" value="Carbohydrate_kinase_pred_CS"/>
</dbReference>
<dbReference type="GO" id="GO:0005524">
    <property type="term" value="F:ATP binding"/>
    <property type="evidence" value="ECO:0007669"/>
    <property type="project" value="UniProtKB-UniRule"/>
</dbReference>
<dbReference type="Gene3D" id="3.40.50.10260">
    <property type="entry name" value="YjeF N-terminal domain"/>
    <property type="match status" value="1"/>
</dbReference>
<feature type="binding site" evidence="17">
    <location>
        <position position="375"/>
    </location>
    <ligand>
        <name>(6S)-NADPHX</name>
        <dbReference type="ChEBI" id="CHEBI:64076"/>
    </ligand>
</feature>
<accession>A0A6P1QRY6</accession>
<dbReference type="InterPro" id="IPR029056">
    <property type="entry name" value="Ribokinase-like"/>
</dbReference>
<evidence type="ECO:0000256" key="9">
    <source>
        <dbReference type="ARBA" id="ARBA00022958"/>
    </source>
</evidence>
<dbReference type="PIRSF" id="PIRSF017184">
    <property type="entry name" value="Nnr"/>
    <property type="match status" value="1"/>
</dbReference>
<dbReference type="GO" id="GO:0046872">
    <property type="term" value="F:metal ion binding"/>
    <property type="evidence" value="ECO:0007669"/>
    <property type="project" value="UniProtKB-UniRule"/>
</dbReference>
<feature type="binding site" evidence="17">
    <location>
        <position position="324"/>
    </location>
    <ligand>
        <name>(6S)-NADPHX</name>
        <dbReference type="ChEBI" id="CHEBI:64076"/>
    </ligand>
</feature>
<dbReference type="KEGG" id="bcad:DBX24_00235"/>
<dbReference type="Pfam" id="PF03853">
    <property type="entry name" value="YjeF_N"/>
    <property type="match status" value="1"/>
</dbReference>
<dbReference type="PROSITE" id="PS51385">
    <property type="entry name" value="YJEF_N"/>
    <property type="match status" value="1"/>
</dbReference>
<dbReference type="EC" id="5.1.99.6" evidence="19"/>
<feature type="binding site" evidence="17">
    <location>
        <position position="439"/>
    </location>
    <ligand>
        <name>AMP</name>
        <dbReference type="ChEBI" id="CHEBI:456215"/>
    </ligand>
</feature>
<evidence type="ECO:0000256" key="3">
    <source>
        <dbReference type="ARBA" id="ARBA00006001"/>
    </source>
</evidence>
<evidence type="ECO:0000256" key="16">
    <source>
        <dbReference type="ARBA" id="ARBA00049209"/>
    </source>
</evidence>
<feature type="binding site" evidence="17">
    <location>
        <position position="440"/>
    </location>
    <ligand>
        <name>(6S)-NADPHX</name>
        <dbReference type="ChEBI" id="CHEBI:64076"/>
    </ligand>
</feature>
<gene>
    <name evidence="17" type="primary">nnrD</name>
    <name evidence="18" type="synonym">nnrE</name>
    <name evidence="20" type="ORF">DBX24_00235</name>
</gene>
<evidence type="ECO:0000256" key="8">
    <source>
        <dbReference type="ARBA" id="ARBA00022857"/>
    </source>
</evidence>
<keyword evidence="11 18" id="KW-0413">Isomerase</keyword>
<comment type="function">
    <text evidence="14 19">Bifunctional enzyme that catalyzes the epimerization of the S- and R-forms of NAD(P)HX and the dehydration of the S-form of NAD(P)HX at the expense of ADP, which is converted to AMP. This allows the repair of both epimers of NAD(P)HX, a damaged form of NAD(P)H that is a result of enzymatic or heat-dependent hydration.</text>
</comment>
<dbReference type="CDD" id="cd01171">
    <property type="entry name" value="YXKO-related"/>
    <property type="match status" value="1"/>
</dbReference>
<dbReference type="Pfam" id="PF01256">
    <property type="entry name" value="Carb_kinase"/>
    <property type="match status" value="1"/>
</dbReference>
<evidence type="ECO:0000256" key="10">
    <source>
        <dbReference type="ARBA" id="ARBA00023027"/>
    </source>
</evidence>
<keyword evidence="7 17" id="KW-0067">ATP-binding</keyword>
<keyword evidence="6 17" id="KW-0547">Nucleotide-binding</keyword>
<keyword evidence="21" id="KW-1185">Reference proteome</keyword>
<keyword evidence="9 18" id="KW-0630">Potassium</keyword>
<evidence type="ECO:0000256" key="15">
    <source>
        <dbReference type="ARBA" id="ARBA00048238"/>
    </source>
</evidence>
<dbReference type="PANTHER" id="PTHR12592:SF0">
    <property type="entry name" value="ATP-DEPENDENT (S)-NAD(P)H-HYDRATE DEHYDRATASE"/>
    <property type="match status" value="1"/>
</dbReference>
<comment type="function">
    <text evidence="17">Catalyzes the dehydration of the S-form of NAD(P)HX at the expense of ADP, which is converted to AMP. Together with NAD(P)HX epimerase, which catalyzes the epimerization of the S- and R-forms, the enzyme allows the repair of both epimers of NAD(P)HX, a damaged form of NAD(P)H that is a result of enzymatic or heat-dependent hydration.</text>
</comment>
<comment type="catalytic activity">
    <reaction evidence="15 17 19">
        <text>(6S)-NADHX + ADP = AMP + phosphate + NADH + H(+)</text>
        <dbReference type="Rhea" id="RHEA:32223"/>
        <dbReference type="ChEBI" id="CHEBI:15378"/>
        <dbReference type="ChEBI" id="CHEBI:43474"/>
        <dbReference type="ChEBI" id="CHEBI:57945"/>
        <dbReference type="ChEBI" id="CHEBI:64074"/>
        <dbReference type="ChEBI" id="CHEBI:456215"/>
        <dbReference type="ChEBI" id="CHEBI:456216"/>
        <dbReference type="EC" id="4.2.1.136"/>
    </reaction>
</comment>
<dbReference type="HAMAP" id="MF_01965">
    <property type="entry name" value="NADHX_dehydratase"/>
    <property type="match status" value="1"/>
</dbReference>
<evidence type="ECO:0000256" key="7">
    <source>
        <dbReference type="ARBA" id="ARBA00022840"/>
    </source>
</evidence>
<dbReference type="PROSITE" id="PS01050">
    <property type="entry name" value="YJEF_C_2"/>
    <property type="match status" value="1"/>
</dbReference>
<evidence type="ECO:0000256" key="5">
    <source>
        <dbReference type="ARBA" id="ARBA00022723"/>
    </source>
</evidence>
<dbReference type="RefSeq" id="WP_120488876.1">
    <property type="nucleotide sequence ID" value="NZ_CP029149.1"/>
</dbReference>
<dbReference type="SUPFAM" id="SSF53613">
    <property type="entry name" value="Ribokinase-like"/>
    <property type="match status" value="1"/>
</dbReference>
<dbReference type="GO" id="GO:0046496">
    <property type="term" value="P:nicotinamide nucleotide metabolic process"/>
    <property type="evidence" value="ECO:0007669"/>
    <property type="project" value="UniProtKB-UniRule"/>
</dbReference>
<keyword evidence="13" id="KW-0511">Multifunctional enzyme</keyword>
<comment type="cofactor">
    <cofactor evidence="17">
        <name>Mg(2+)</name>
        <dbReference type="ChEBI" id="CHEBI:18420"/>
    </cofactor>
</comment>
<dbReference type="NCBIfam" id="TIGR00197">
    <property type="entry name" value="yjeF_nterm"/>
    <property type="match status" value="1"/>
</dbReference>
<comment type="catalytic activity">
    <reaction evidence="1 18 19">
        <text>(6R)-NADHX = (6S)-NADHX</text>
        <dbReference type="Rhea" id="RHEA:32215"/>
        <dbReference type="ChEBI" id="CHEBI:64074"/>
        <dbReference type="ChEBI" id="CHEBI:64075"/>
        <dbReference type="EC" id="5.1.99.6"/>
    </reaction>
</comment>
<feature type="binding site" evidence="18">
    <location>
        <position position="159"/>
    </location>
    <ligand>
        <name>(6S)-NADPHX</name>
        <dbReference type="ChEBI" id="CHEBI:64076"/>
    </ligand>
</feature>
<feature type="binding site" evidence="17">
    <location>
        <begin position="410"/>
        <end position="414"/>
    </location>
    <ligand>
        <name>AMP</name>
        <dbReference type="ChEBI" id="CHEBI:456215"/>
    </ligand>
</feature>